<dbReference type="Gene3D" id="2.60.40.10">
    <property type="entry name" value="Immunoglobulins"/>
    <property type="match status" value="1"/>
</dbReference>
<keyword evidence="1" id="KW-0732">Signal</keyword>
<comment type="caution">
    <text evidence="2">The sequence shown here is derived from an EMBL/GenBank/DDBJ whole genome shotgun (WGS) entry which is preliminary data.</text>
</comment>
<dbReference type="NCBIfam" id="NF045639">
    <property type="entry name" value="GCX_COOH"/>
    <property type="match status" value="1"/>
</dbReference>
<proteinExistence type="predicted"/>
<evidence type="ECO:0000313" key="2">
    <source>
        <dbReference type="EMBL" id="MFD2521165.1"/>
    </source>
</evidence>
<name>A0ABW5J8X5_9BACT</name>
<accession>A0ABW5J8X5</accession>
<protein>
    <submittedName>
        <fullName evidence="2">Reprolysin-like metallopeptidase</fullName>
    </submittedName>
</protein>
<gene>
    <name evidence="2" type="ORF">ACFSR2_09740</name>
</gene>
<dbReference type="Pfam" id="PF13583">
    <property type="entry name" value="Reprolysin_4"/>
    <property type="match status" value="1"/>
</dbReference>
<dbReference type="SUPFAM" id="SSF55486">
    <property type="entry name" value="Metalloproteases ('zincins'), catalytic domain"/>
    <property type="match status" value="1"/>
</dbReference>
<dbReference type="InterPro" id="IPR055015">
    <property type="entry name" value="GCX_COOH"/>
</dbReference>
<evidence type="ECO:0000256" key="1">
    <source>
        <dbReference type="SAM" id="SignalP"/>
    </source>
</evidence>
<reference evidence="3" key="1">
    <citation type="journal article" date="2019" name="Int. J. Syst. Evol. Microbiol.">
        <title>The Global Catalogue of Microorganisms (GCM) 10K type strain sequencing project: providing services to taxonomists for standard genome sequencing and annotation.</title>
        <authorList>
            <consortium name="The Broad Institute Genomics Platform"/>
            <consortium name="The Broad Institute Genome Sequencing Center for Infectious Disease"/>
            <person name="Wu L."/>
            <person name="Ma J."/>
        </authorList>
    </citation>
    <scope>NUCLEOTIDE SEQUENCE [LARGE SCALE GENOMIC DNA]</scope>
    <source>
        <strain evidence="3">KCTC 52344</strain>
    </source>
</reference>
<feature type="signal peptide" evidence="1">
    <location>
        <begin position="1"/>
        <end position="19"/>
    </location>
</feature>
<dbReference type="Gene3D" id="3.40.390.10">
    <property type="entry name" value="Collagenase (Catalytic Domain)"/>
    <property type="match status" value="1"/>
</dbReference>
<dbReference type="InterPro" id="IPR024079">
    <property type="entry name" value="MetalloPept_cat_dom_sf"/>
</dbReference>
<dbReference type="RefSeq" id="WP_340237360.1">
    <property type="nucleotide sequence ID" value="NZ_JBBEWC010000007.1"/>
</dbReference>
<dbReference type="InterPro" id="IPR013783">
    <property type="entry name" value="Ig-like_fold"/>
</dbReference>
<sequence>MRKNLLLILLLNIYHTSFAQTPVILGREVKININQLTQQLQTANASSEDLRPVISLPSPDGNTILFKIKDSPIMQNQAANVKTFNGESIDKSIPIRITLTPSGFSAIMHYNNGYYFIEPIDKKPDTYRLYNINEAPKGSCNISGNEPFLNEHKNGRVLSVSPFPIGTHLRTFRLAVAATNQMTAALGGQTQARDKIISIINAVNLIYEVEVAIRFSLIPETISSMSILFTSQVSDPFVINSSFASAANAQNGFNVLSTNTLLPYSNYDIGHVMNAYIDGSGPDYYVQGQAGPTPCENTSKGRAWTEFVSNAALGSIVEVFAHETGHQFMAWHTYNAIGGASNFCINGWDSRAAIEPGSGSTLMGYGGNCGTPVNYNLTPPYNSTYFHTKSIEQILVSVNTFNTCYTSTTTGNTPPTAIGGNNYTIPKGTPFTLTGSATDPNSTDVLSYAWEQYDIANNDDKGAFGSNINGIGGYPAVNSTAGAPLFRSKISNVPVRNFPDLRFVLNNANNPPDNEGEALPQVSRIINFRLTVRDNKASGGGVDSDEVTITVDGTKGPLSVTLPNGGEPWAAGSTQIITWDVNSTHLLSANVKILLSVDSGYNYPYTLLSSTANNGTASVTIPTNIVNTSQARIKIASTNSPTAEFFDVSNSNFTINSSCIAATTYICSEQPITGNSGSTVFNLGLSKATGSLFTNKSKTFSFSGASGQPGIYYTNSSKTACHNPYTITAKIVVFKVSKTGTYQLNALDSSTSAAGISIFNAPNFNCNTFLGSNTYSTGQGISWGGGTNLTLHECNTYYALVYNFNSATSFQLNFDGPGDIIDVQSDVSGFNYTYVAVNQANNQIVAVSASSNFTTLPNGNFSVYGLSYANGFDTNTLLNKTIAQIYAESTCLLFSNNNKQLTVIELPCLSNLVLTHPMNDITSGDVANLASASNGKISATNFITGIGTRATYLAKTIELNAGFKTETGSVFRAETGGCN</sequence>
<dbReference type="EMBL" id="JBHULC010000009">
    <property type="protein sequence ID" value="MFD2521165.1"/>
    <property type="molecule type" value="Genomic_DNA"/>
</dbReference>
<keyword evidence="3" id="KW-1185">Reference proteome</keyword>
<dbReference type="Proteomes" id="UP001597510">
    <property type="component" value="Unassembled WGS sequence"/>
</dbReference>
<feature type="chain" id="PRO_5045576463" evidence="1">
    <location>
        <begin position="20"/>
        <end position="979"/>
    </location>
</feature>
<organism evidence="2 3">
    <name type="scientific">Emticicia soli</name>
    <dbReference type="NCBI Taxonomy" id="2027878"/>
    <lineage>
        <taxon>Bacteria</taxon>
        <taxon>Pseudomonadati</taxon>
        <taxon>Bacteroidota</taxon>
        <taxon>Cytophagia</taxon>
        <taxon>Cytophagales</taxon>
        <taxon>Leadbetterellaceae</taxon>
        <taxon>Emticicia</taxon>
    </lineage>
</organism>
<evidence type="ECO:0000313" key="3">
    <source>
        <dbReference type="Proteomes" id="UP001597510"/>
    </source>
</evidence>